<evidence type="ECO:0000313" key="3">
    <source>
        <dbReference type="EMBL" id="KAH3826734.1"/>
    </source>
</evidence>
<gene>
    <name evidence="3" type="ORF">DPMN_128644</name>
</gene>
<dbReference type="EMBL" id="JAIWYP010000005">
    <property type="protein sequence ID" value="KAH3826734.1"/>
    <property type="molecule type" value="Genomic_DNA"/>
</dbReference>
<reference evidence="3" key="2">
    <citation type="submission" date="2020-11" db="EMBL/GenBank/DDBJ databases">
        <authorList>
            <person name="McCartney M.A."/>
            <person name="Auch B."/>
            <person name="Kono T."/>
            <person name="Mallez S."/>
            <person name="Becker A."/>
            <person name="Gohl D.M."/>
            <person name="Silverstein K.A.T."/>
            <person name="Koren S."/>
            <person name="Bechman K.B."/>
            <person name="Herman A."/>
            <person name="Abrahante J.E."/>
            <person name="Garbe J."/>
        </authorList>
    </citation>
    <scope>NUCLEOTIDE SEQUENCE</scope>
    <source>
        <strain evidence="3">Duluth1</strain>
        <tissue evidence="3">Whole animal</tissue>
    </source>
</reference>
<keyword evidence="1" id="KW-0812">Transmembrane</keyword>
<organism evidence="3 4">
    <name type="scientific">Dreissena polymorpha</name>
    <name type="common">Zebra mussel</name>
    <name type="synonym">Mytilus polymorpha</name>
    <dbReference type="NCBI Taxonomy" id="45954"/>
    <lineage>
        <taxon>Eukaryota</taxon>
        <taxon>Metazoa</taxon>
        <taxon>Spiralia</taxon>
        <taxon>Lophotrochozoa</taxon>
        <taxon>Mollusca</taxon>
        <taxon>Bivalvia</taxon>
        <taxon>Autobranchia</taxon>
        <taxon>Heteroconchia</taxon>
        <taxon>Euheterodonta</taxon>
        <taxon>Imparidentia</taxon>
        <taxon>Neoheterodontei</taxon>
        <taxon>Myida</taxon>
        <taxon>Dreissenoidea</taxon>
        <taxon>Dreissenidae</taxon>
        <taxon>Dreissena</taxon>
    </lineage>
</organism>
<accession>A0A9D4GZX3</accession>
<protein>
    <submittedName>
        <fullName evidence="3">Uncharacterized protein</fullName>
    </submittedName>
</protein>
<feature type="chain" id="PRO_5038898620" evidence="2">
    <location>
        <begin position="18"/>
        <end position="201"/>
    </location>
</feature>
<keyword evidence="1" id="KW-1133">Transmembrane helix</keyword>
<keyword evidence="1" id="KW-0472">Membrane</keyword>
<sequence>MWKIILTLVLMTVMTTAGNSSCLKVLYFDAEFAPDCPHLVNPHGNNVDSHSMKTDPYWVAVVQVLSCLLCYQLSKTACKVMLQIVSFSLPLMLAAPIIGGLFIASCESWAFEPSTLLPPYLYWTCDISGVSIGYLETLYKDYLLPVALLWWLSFMWVTFHIWMPRVGLNCCCCYRRIKCFVCFKAFSFFSFSYQEMSRYLN</sequence>
<keyword evidence="4" id="KW-1185">Reference proteome</keyword>
<keyword evidence="2" id="KW-0732">Signal</keyword>
<dbReference type="AlphaFoldDB" id="A0A9D4GZX3"/>
<reference evidence="3" key="1">
    <citation type="journal article" date="2019" name="bioRxiv">
        <title>The Genome of the Zebra Mussel, Dreissena polymorpha: A Resource for Invasive Species Research.</title>
        <authorList>
            <person name="McCartney M.A."/>
            <person name="Auch B."/>
            <person name="Kono T."/>
            <person name="Mallez S."/>
            <person name="Zhang Y."/>
            <person name="Obille A."/>
            <person name="Becker A."/>
            <person name="Abrahante J.E."/>
            <person name="Garbe J."/>
            <person name="Badalamenti J.P."/>
            <person name="Herman A."/>
            <person name="Mangelson H."/>
            <person name="Liachko I."/>
            <person name="Sullivan S."/>
            <person name="Sone E.D."/>
            <person name="Koren S."/>
            <person name="Silverstein K.A.T."/>
            <person name="Beckman K.B."/>
            <person name="Gohl D.M."/>
        </authorList>
    </citation>
    <scope>NUCLEOTIDE SEQUENCE</scope>
    <source>
        <strain evidence="3">Duluth1</strain>
        <tissue evidence="3">Whole animal</tissue>
    </source>
</reference>
<name>A0A9D4GZX3_DREPO</name>
<feature type="signal peptide" evidence="2">
    <location>
        <begin position="1"/>
        <end position="17"/>
    </location>
</feature>
<dbReference type="Proteomes" id="UP000828390">
    <property type="component" value="Unassembled WGS sequence"/>
</dbReference>
<evidence type="ECO:0000313" key="4">
    <source>
        <dbReference type="Proteomes" id="UP000828390"/>
    </source>
</evidence>
<feature type="transmembrane region" description="Helical" evidence="1">
    <location>
        <begin position="142"/>
        <end position="163"/>
    </location>
</feature>
<evidence type="ECO:0000256" key="2">
    <source>
        <dbReference type="SAM" id="SignalP"/>
    </source>
</evidence>
<feature type="transmembrane region" description="Helical" evidence="1">
    <location>
        <begin position="80"/>
        <end position="104"/>
    </location>
</feature>
<evidence type="ECO:0000256" key="1">
    <source>
        <dbReference type="SAM" id="Phobius"/>
    </source>
</evidence>
<comment type="caution">
    <text evidence="3">The sequence shown here is derived from an EMBL/GenBank/DDBJ whole genome shotgun (WGS) entry which is preliminary data.</text>
</comment>
<proteinExistence type="predicted"/>